<dbReference type="InterPro" id="IPR018702">
    <property type="entry name" value="DUF2207"/>
</dbReference>
<keyword evidence="1" id="KW-1133">Transmembrane helix</keyword>
<accession>A0A916TZC8</accession>
<feature type="transmembrane region" description="Helical" evidence="1">
    <location>
        <begin position="430"/>
        <end position="452"/>
    </location>
</feature>
<comment type="caution">
    <text evidence="5">The sequence shown here is derived from an EMBL/GenBank/DDBJ whole genome shotgun (WGS) entry which is preliminary data.</text>
</comment>
<dbReference type="AlphaFoldDB" id="A0A916TZC8"/>
<feature type="domain" description="DUF2207" evidence="3">
    <location>
        <begin position="54"/>
        <end position="225"/>
    </location>
</feature>
<keyword evidence="1" id="KW-0472">Membrane</keyword>
<protein>
    <recommendedName>
        <fullName evidence="7">DUF2207 domain-containing protein</fullName>
    </recommendedName>
</protein>
<dbReference type="Pfam" id="PF09972">
    <property type="entry name" value="DUF2207"/>
    <property type="match status" value="1"/>
</dbReference>
<keyword evidence="6" id="KW-1185">Reference proteome</keyword>
<evidence type="ECO:0000259" key="4">
    <source>
        <dbReference type="Pfam" id="PF20990"/>
    </source>
</evidence>
<feature type="transmembrane region" description="Helical" evidence="1">
    <location>
        <begin position="404"/>
        <end position="424"/>
    </location>
</feature>
<feature type="chain" id="PRO_5037793018" description="DUF2207 domain-containing protein" evidence="2">
    <location>
        <begin position="30"/>
        <end position="585"/>
    </location>
</feature>
<reference evidence="5" key="1">
    <citation type="journal article" date="2014" name="Int. J. Syst. Evol. Microbiol.">
        <title>Complete genome sequence of Corynebacterium casei LMG S-19264T (=DSM 44701T), isolated from a smear-ripened cheese.</title>
        <authorList>
            <consortium name="US DOE Joint Genome Institute (JGI-PGF)"/>
            <person name="Walter F."/>
            <person name="Albersmeier A."/>
            <person name="Kalinowski J."/>
            <person name="Ruckert C."/>
        </authorList>
    </citation>
    <scope>NUCLEOTIDE SEQUENCE</scope>
    <source>
        <strain evidence="5">CGMCC 1.15478</strain>
    </source>
</reference>
<evidence type="ECO:0000313" key="6">
    <source>
        <dbReference type="Proteomes" id="UP000641514"/>
    </source>
</evidence>
<name>A0A916TZC8_9ACTN</name>
<dbReference type="RefSeq" id="WP_188669988.1">
    <property type="nucleotide sequence ID" value="NZ_BMJH01000001.1"/>
</dbReference>
<dbReference type="EMBL" id="BMJH01000001">
    <property type="protein sequence ID" value="GGC54061.1"/>
    <property type="molecule type" value="Genomic_DNA"/>
</dbReference>
<feature type="signal peptide" evidence="2">
    <location>
        <begin position="1"/>
        <end position="29"/>
    </location>
</feature>
<organism evidence="5 6">
    <name type="scientific">Hoyosella rhizosphaerae</name>
    <dbReference type="NCBI Taxonomy" id="1755582"/>
    <lineage>
        <taxon>Bacteria</taxon>
        <taxon>Bacillati</taxon>
        <taxon>Actinomycetota</taxon>
        <taxon>Actinomycetes</taxon>
        <taxon>Mycobacteriales</taxon>
        <taxon>Hoyosellaceae</taxon>
        <taxon>Hoyosella</taxon>
    </lineage>
</organism>
<sequence>MGRQRFAFSLVVAQLALVTMFVSPTVAVAQAVDDFVFSSVEVDFYFERDDSDRATVRVTERFTAEFPEFDQNKGISRSVPRFYDRRPVLVDGVSVTRNGEAEPIDSESADGSEWVVETGTDEYVRGTQVYEFSYSLRDVVDDVDGRQEFFWDAVPADSIQPFGNVVARVHLDDDVKDSFTGDVRCLQGSSAATRDCASDVDGGLLTFESNGELDAGEGLSVVAGFEGDSFAPYTEGPAGVVATSVMALAAAVGAGAMAWMVRIYSTVGRNAPRRGELTATFIAPSGMSILKAAAIKCATLGGNAVPAQIVDLAIRGNIRIVETASNSRWSQSENYSIELVHPDGVDEDERALLDAFFPSGTAGEQYSFSDPDDDTSEALQELTNSINKSVVEDGYRRTVPVNKAAIALGSVAIVAAIGSGLFFIGRPADWRISLVIVGAMLGLFAMVSTMGIRPLTEKGREVVDRLDGIKLYLKSATSNRKSEFEPNSFTDGDRYQTVAAYEQTLPYSILFGFGKKWAEKLSHQYEGNTGPMWFTGIQPFSPVHFSAALNNFASSPSGAAGASSGGFAGGASVGGGGGGGSVGGR</sequence>
<keyword evidence="1" id="KW-0812">Transmembrane</keyword>
<dbReference type="Proteomes" id="UP000641514">
    <property type="component" value="Unassembled WGS sequence"/>
</dbReference>
<feature type="domain" description="Predicted membrane protein YciQ-like C-terminal" evidence="4">
    <location>
        <begin position="298"/>
        <end position="521"/>
    </location>
</feature>
<dbReference type="InterPro" id="IPR048389">
    <property type="entry name" value="YciQ-like_C"/>
</dbReference>
<dbReference type="Pfam" id="PF20990">
    <property type="entry name" value="DUF2207_C"/>
    <property type="match status" value="1"/>
</dbReference>
<gene>
    <name evidence="5" type="ORF">GCM10011410_02980</name>
</gene>
<evidence type="ECO:0000256" key="2">
    <source>
        <dbReference type="SAM" id="SignalP"/>
    </source>
</evidence>
<reference evidence="5" key="2">
    <citation type="submission" date="2020-09" db="EMBL/GenBank/DDBJ databases">
        <authorList>
            <person name="Sun Q."/>
            <person name="Zhou Y."/>
        </authorList>
    </citation>
    <scope>NUCLEOTIDE SEQUENCE</scope>
    <source>
        <strain evidence="5">CGMCC 1.15478</strain>
    </source>
</reference>
<evidence type="ECO:0000313" key="5">
    <source>
        <dbReference type="EMBL" id="GGC54061.1"/>
    </source>
</evidence>
<keyword evidence="2" id="KW-0732">Signal</keyword>
<evidence type="ECO:0000256" key="1">
    <source>
        <dbReference type="SAM" id="Phobius"/>
    </source>
</evidence>
<proteinExistence type="predicted"/>
<feature type="transmembrane region" description="Helical" evidence="1">
    <location>
        <begin position="240"/>
        <end position="264"/>
    </location>
</feature>
<evidence type="ECO:0000259" key="3">
    <source>
        <dbReference type="Pfam" id="PF09972"/>
    </source>
</evidence>
<evidence type="ECO:0008006" key="7">
    <source>
        <dbReference type="Google" id="ProtNLM"/>
    </source>
</evidence>